<feature type="transmembrane region" description="Helical" evidence="1">
    <location>
        <begin position="44"/>
        <end position="64"/>
    </location>
</feature>
<evidence type="ECO:0000313" key="3">
    <source>
        <dbReference type="Proteomes" id="UP000297540"/>
    </source>
</evidence>
<dbReference type="AlphaFoldDB" id="A0A4Y8SF10"/>
<accession>A0A4Y8SF10</accession>
<dbReference type="OrthoDB" id="796951at2"/>
<dbReference type="RefSeq" id="WP_133230742.1">
    <property type="nucleotide sequence ID" value="NZ_SOZE01000009.1"/>
</dbReference>
<gene>
    <name evidence="2" type="ORF">E2R66_10920</name>
</gene>
<comment type="caution">
    <text evidence="2">The sequence shown here is derived from an EMBL/GenBank/DDBJ whole genome shotgun (WGS) entry which is preliminary data.</text>
</comment>
<organism evidence="2 3">
    <name type="scientific">Mucilaginibacter psychrotolerans</name>
    <dbReference type="NCBI Taxonomy" id="1524096"/>
    <lineage>
        <taxon>Bacteria</taxon>
        <taxon>Pseudomonadati</taxon>
        <taxon>Bacteroidota</taxon>
        <taxon>Sphingobacteriia</taxon>
        <taxon>Sphingobacteriales</taxon>
        <taxon>Sphingobacteriaceae</taxon>
        <taxon>Mucilaginibacter</taxon>
    </lineage>
</organism>
<evidence type="ECO:0000313" key="2">
    <source>
        <dbReference type="EMBL" id="TFF37673.1"/>
    </source>
</evidence>
<protein>
    <submittedName>
        <fullName evidence="2">Uncharacterized protein</fullName>
    </submittedName>
</protein>
<keyword evidence="1" id="KW-0472">Membrane</keyword>
<reference evidence="2 3" key="1">
    <citation type="journal article" date="2017" name="Int. J. Syst. Evol. Microbiol.">
        <title>Mucilaginibacterpsychrotolerans sp. nov., isolated from peatlands.</title>
        <authorList>
            <person name="Deng Y."/>
            <person name="Shen L."/>
            <person name="Xu B."/>
            <person name="Liu Y."/>
            <person name="Gu Z."/>
            <person name="Liu H."/>
            <person name="Zhou Y."/>
        </authorList>
    </citation>
    <scope>NUCLEOTIDE SEQUENCE [LARGE SCALE GENOMIC DNA]</scope>
    <source>
        <strain evidence="2 3">NH7-4</strain>
    </source>
</reference>
<dbReference type="Proteomes" id="UP000297540">
    <property type="component" value="Unassembled WGS sequence"/>
</dbReference>
<proteinExistence type="predicted"/>
<keyword evidence="1" id="KW-1133">Transmembrane helix</keyword>
<keyword evidence="3" id="KW-1185">Reference proteome</keyword>
<name>A0A4Y8SF10_9SPHI</name>
<keyword evidence="1" id="KW-0812">Transmembrane</keyword>
<dbReference type="EMBL" id="SOZE01000009">
    <property type="protein sequence ID" value="TFF37673.1"/>
    <property type="molecule type" value="Genomic_DNA"/>
</dbReference>
<sequence>MWRKIHSNRDPRDTLYSEIRKEFGAYFQIAGHAGLNLFKSYPKFFYGCMIALMAVSLVLSFTVFRHPEKVAAVPKQDVNPVADGFSQIIKATGNIRETLHLKQLVDSLSAKQQLTAADSLRLDSALDQLSKIHQTLK</sequence>
<evidence type="ECO:0000256" key="1">
    <source>
        <dbReference type="SAM" id="Phobius"/>
    </source>
</evidence>